<dbReference type="Proteomes" id="UP001212997">
    <property type="component" value="Unassembled WGS sequence"/>
</dbReference>
<evidence type="ECO:0000313" key="3">
    <source>
        <dbReference type="Proteomes" id="UP001212997"/>
    </source>
</evidence>
<dbReference type="InterPro" id="IPR041078">
    <property type="entry name" value="Plavaka"/>
</dbReference>
<sequence>MPHRAAKSFAGGDPLKSHLTQTSGCRWVLTARAATEAAPDLDLSSTQPVVDAPPSPSGEVSPNAFDPHFDIFPPPIPPSPIPVRLDAQPPTACTPAPDPGDEQTAASQNPERAPVAEKPKAITKHATAGRVYGHSDVVKQDMEALRSSKAPFAPFSSRIDWEIAKWTKESQTGDNKLDGLLGIRGVVESLGLSYHNARALNQIIDHELPNLAEWTCTTIELFAKVDAVYEMYSRDILKCIRVLYGNPAFAEEMAYAPEKHFSDIGMIHRMFSEMHICDWWDEVQAELPEGSTIVPVIFATDKTQVTQFNGSTSMYPLYMTIGNIPKATRRRPSRHAWILVAYLPTAKLKNLNLTELEAKVARARLFHKSMRVVVEPLISAGEEGMMMTGGDGDIRDCYPIVAMCVCDHPEQCLVTCSRSGVVCPACGLVIVEFGNHSCPPPRDSLTTLEALELATALSSLNQADIALKPLGLNPISEPFWKGLPHCNIHKSIGPDILHQGYQGVLKTLIQWLQKIVGETELDARFKRLPFMHGVRSFAEGISGLSHITGGEHKNMCKQILGCIVGKAPDEAVRATVALLDFFYLADVLATSYWSGDDR</sequence>
<feature type="region of interest" description="Disordered" evidence="1">
    <location>
        <begin position="76"/>
        <end position="126"/>
    </location>
</feature>
<dbReference type="EMBL" id="JANAWD010000693">
    <property type="protein sequence ID" value="KAJ3476559.1"/>
    <property type="molecule type" value="Genomic_DNA"/>
</dbReference>
<gene>
    <name evidence="2" type="ORF">NLI96_g11070</name>
</gene>
<reference evidence="2" key="1">
    <citation type="submission" date="2022-07" db="EMBL/GenBank/DDBJ databases">
        <title>Genome Sequence of Physisporinus lineatus.</title>
        <authorList>
            <person name="Buettner E."/>
        </authorList>
    </citation>
    <scope>NUCLEOTIDE SEQUENCE</scope>
    <source>
        <strain evidence="2">VT162</strain>
    </source>
</reference>
<evidence type="ECO:0000313" key="2">
    <source>
        <dbReference type="EMBL" id="KAJ3476559.1"/>
    </source>
</evidence>
<name>A0AAD5USD9_9APHY</name>
<feature type="region of interest" description="Disordered" evidence="1">
    <location>
        <begin position="37"/>
        <end position="62"/>
    </location>
</feature>
<evidence type="ECO:0000256" key="1">
    <source>
        <dbReference type="SAM" id="MobiDB-lite"/>
    </source>
</evidence>
<keyword evidence="3" id="KW-1185">Reference proteome</keyword>
<dbReference type="Pfam" id="PF18759">
    <property type="entry name" value="Plavaka"/>
    <property type="match status" value="1"/>
</dbReference>
<comment type="caution">
    <text evidence="2">The sequence shown here is derived from an EMBL/GenBank/DDBJ whole genome shotgun (WGS) entry which is preliminary data.</text>
</comment>
<organism evidence="2 3">
    <name type="scientific">Meripilus lineatus</name>
    <dbReference type="NCBI Taxonomy" id="2056292"/>
    <lineage>
        <taxon>Eukaryota</taxon>
        <taxon>Fungi</taxon>
        <taxon>Dikarya</taxon>
        <taxon>Basidiomycota</taxon>
        <taxon>Agaricomycotina</taxon>
        <taxon>Agaricomycetes</taxon>
        <taxon>Polyporales</taxon>
        <taxon>Meripilaceae</taxon>
        <taxon>Meripilus</taxon>
    </lineage>
</organism>
<proteinExistence type="predicted"/>
<accession>A0AAD5USD9</accession>
<protein>
    <submittedName>
        <fullName evidence="2">Uncharacterized protein</fullName>
    </submittedName>
</protein>
<dbReference type="AlphaFoldDB" id="A0AAD5USD9"/>